<feature type="compositionally biased region" description="Basic residues" evidence="1">
    <location>
        <begin position="384"/>
        <end position="401"/>
    </location>
</feature>
<protein>
    <submittedName>
        <fullName evidence="2">Uncharacterized protein</fullName>
    </submittedName>
</protein>
<feature type="region of interest" description="Disordered" evidence="1">
    <location>
        <begin position="384"/>
        <end position="446"/>
    </location>
</feature>
<dbReference type="OrthoDB" id="1695837at2759"/>
<evidence type="ECO:0000313" key="3">
    <source>
        <dbReference type="Proteomes" id="UP000237000"/>
    </source>
</evidence>
<feature type="compositionally biased region" description="Low complexity" evidence="1">
    <location>
        <begin position="165"/>
        <end position="177"/>
    </location>
</feature>
<reference evidence="3" key="1">
    <citation type="submission" date="2016-06" db="EMBL/GenBank/DDBJ databases">
        <title>Parallel loss of symbiosis genes in relatives of nitrogen-fixing non-legume Parasponia.</title>
        <authorList>
            <person name="Van Velzen R."/>
            <person name="Holmer R."/>
            <person name="Bu F."/>
            <person name="Rutten L."/>
            <person name="Van Zeijl A."/>
            <person name="Liu W."/>
            <person name="Santuari L."/>
            <person name="Cao Q."/>
            <person name="Sharma T."/>
            <person name="Shen D."/>
            <person name="Roswanjaya Y."/>
            <person name="Wardhani T."/>
            <person name="Kalhor M.S."/>
            <person name="Jansen J."/>
            <person name="Van den Hoogen J."/>
            <person name="Gungor B."/>
            <person name="Hartog M."/>
            <person name="Hontelez J."/>
            <person name="Verver J."/>
            <person name="Yang W.-C."/>
            <person name="Schijlen E."/>
            <person name="Repin R."/>
            <person name="Schilthuizen M."/>
            <person name="Schranz E."/>
            <person name="Heidstra R."/>
            <person name="Miyata K."/>
            <person name="Fedorova E."/>
            <person name="Kohlen W."/>
            <person name="Bisseling T."/>
            <person name="Smit S."/>
            <person name="Geurts R."/>
        </authorList>
    </citation>
    <scope>NUCLEOTIDE SEQUENCE [LARGE SCALE GENOMIC DNA]</scope>
    <source>
        <strain evidence="3">cv. RG33-2</strain>
    </source>
</reference>
<dbReference type="EMBL" id="JXTC01000165">
    <property type="protein sequence ID" value="PON84278.1"/>
    <property type="molecule type" value="Genomic_DNA"/>
</dbReference>
<evidence type="ECO:0000256" key="1">
    <source>
        <dbReference type="SAM" id="MobiDB-lite"/>
    </source>
</evidence>
<dbReference type="AlphaFoldDB" id="A0A2P5EFH3"/>
<feature type="region of interest" description="Disordered" evidence="1">
    <location>
        <begin position="468"/>
        <end position="488"/>
    </location>
</feature>
<evidence type="ECO:0000313" key="2">
    <source>
        <dbReference type="EMBL" id="PON84278.1"/>
    </source>
</evidence>
<name>A0A2P5EFH3_TREOI</name>
<keyword evidence="3" id="KW-1185">Reference proteome</keyword>
<proteinExistence type="predicted"/>
<dbReference type="Proteomes" id="UP000237000">
    <property type="component" value="Unassembled WGS sequence"/>
</dbReference>
<gene>
    <name evidence="2" type="ORF">TorRG33x02_199200</name>
</gene>
<comment type="caution">
    <text evidence="2">The sequence shown here is derived from an EMBL/GenBank/DDBJ whole genome shotgun (WGS) entry which is preliminary data.</text>
</comment>
<feature type="compositionally biased region" description="Polar residues" evidence="1">
    <location>
        <begin position="404"/>
        <end position="418"/>
    </location>
</feature>
<organism evidence="2 3">
    <name type="scientific">Trema orientale</name>
    <name type="common">Charcoal tree</name>
    <name type="synonym">Celtis orientalis</name>
    <dbReference type="NCBI Taxonomy" id="63057"/>
    <lineage>
        <taxon>Eukaryota</taxon>
        <taxon>Viridiplantae</taxon>
        <taxon>Streptophyta</taxon>
        <taxon>Embryophyta</taxon>
        <taxon>Tracheophyta</taxon>
        <taxon>Spermatophyta</taxon>
        <taxon>Magnoliopsida</taxon>
        <taxon>eudicotyledons</taxon>
        <taxon>Gunneridae</taxon>
        <taxon>Pentapetalae</taxon>
        <taxon>rosids</taxon>
        <taxon>fabids</taxon>
        <taxon>Rosales</taxon>
        <taxon>Cannabaceae</taxon>
        <taxon>Trema</taxon>
    </lineage>
</organism>
<accession>A0A2P5EFH3</accession>
<dbReference type="InParanoid" id="A0A2P5EFH3"/>
<sequence>MDPVEIARLCERLNLDNQDGLVMKMNTSIIEDGKEKMELCLVGRVFGNKIDNREGLGDMAEQGSEWSPLGILRRFLFGFHFRMFLLLVEAKTVLGIGAELIGKVLDIDAEGPMLRARIVINVTVPLCRGLRVFIDNVTGPISIPAFNLKQWRKARRERKGGPYWSNSSSSFGKSSANNGGGGDSDGGYEAVQLLRENQETDFQKPVGGANSGKSLIESPGLDLEIGLQEGSFHGLESRLEDTDVGIQKTSILPKSIDVDGAVPELSSTVGRSFSRSGSISKKGKGKSYEETAAVEENSSDSMPKKVENLIFNYGDNVELIKDPMQINKDSNMNSNIILNDNSNVYPINMVMEQDIPICSLLVGSESINEGNHVRKACTWKRKIRVSPKKSKSKKKSGKSPPKHVTTSPFMKSLMQTSPRYDKLKKSPSSKISHQTSLKPSSSNAKRKLVDYLGGSETLTKRGRCIATASGIPDENISASPDVQDRRLG</sequence>
<feature type="compositionally biased region" description="Polar residues" evidence="1">
    <location>
        <begin position="426"/>
        <end position="443"/>
    </location>
</feature>
<feature type="region of interest" description="Disordered" evidence="1">
    <location>
        <begin position="159"/>
        <end position="188"/>
    </location>
</feature>